<keyword evidence="3" id="KW-1185">Reference proteome</keyword>
<sequence>MLGYYLITFKSSNRAVANEAKTEKFNTRLITVPNEIKSDCGFALKVWEKNYEEVIKIIKEEDIDGIYFYG</sequence>
<dbReference type="AlphaFoldDB" id="A0A0B7GRT9"/>
<name>A0A0B7GRT9_TREPH</name>
<proteinExistence type="predicted"/>
<dbReference type="Proteomes" id="UP000042527">
    <property type="component" value="Unassembled WGS sequence"/>
</dbReference>
<protein>
    <recommendedName>
        <fullName evidence="1">Putative Se/S carrier protein-like domain-containing protein</fullName>
    </recommendedName>
</protein>
<gene>
    <name evidence="2" type="ORF">TPHV1_150045</name>
</gene>
<organism evidence="2 3">
    <name type="scientific">Treponema phagedenis</name>
    <dbReference type="NCBI Taxonomy" id="162"/>
    <lineage>
        <taxon>Bacteria</taxon>
        <taxon>Pseudomonadati</taxon>
        <taxon>Spirochaetota</taxon>
        <taxon>Spirochaetia</taxon>
        <taxon>Spirochaetales</taxon>
        <taxon>Treponemataceae</taxon>
        <taxon>Treponema</taxon>
    </lineage>
</organism>
<feature type="domain" description="Putative Se/S carrier protein-like" evidence="1">
    <location>
        <begin position="4"/>
        <end position="64"/>
    </location>
</feature>
<accession>A0A0B7GRT9</accession>
<dbReference type="RefSeq" id="WP_002699361.1">
    <property type="nucleotide sequence ID" value="NZ_CDNC01000007.1"/>
</dbReference>
<reference evidence="3" key="1">
    <citation type="submission" date="2015-01" db="EMBL/GenBank/DDBJ databases">
        <authorList>
            <person name="Manzoor Shahid"/>
            <person name="Zubair Saima"/>
        </authorList>
    </citation>
    <scope>NUCLEOTIDE SEQUENCE [LARGE SCALE GENOMIC DNA]</scope>
    <source>
        <strain evidence="3">V1</strain>
    </source>
</reference>
<evidence type="ECO:0000259" key="1">
    <source>
        <dbReference type="Pfam" id="PF11823"/>
    </source>
</evidence>
<evidence type="ECO:0000313" key="2">
    <source>
        <dbReference type="EMBL" id="CEM61163.1"/>
    </source>
</evidence>
<evidence type="ECO:0000313" key="3">
    <source>
        <dbReference type="Proteomes" id="UP000042527"/>
    </source>
</evidence>
<dbReference type="Pfam" id="PF11823">
    <property type="entry name" value="Se_S_carrier"/>
    <property type="match status" value="1"/>
</dbReference>
<dbReference type="EMBL" id="CDNC01000007">
    <property type="protein sequence ID" value="CEM61163.1"/>
    <property type="molecule type" value="Genomic_DNA"/>
</dbReference>
<dbReference type="InterPro" id="IPR021778">
    <property type="entry name" value="Se/S_carrier-like"/>
</dbReference>